<dbReference type="PANTHER" id="PTHR45936">
    <property type="entry name" value="TRNA-DIHYDROURIDINE(20) SYNTHASE [NAD(P)+]-LIKE"/>
    <property type="match status" value="1"/>
</dbReference>
<reference evidence="2 3" key="1">
    <citation type="submission" date="2019-09" db="EMBL/GenBank/DDBJ databases">
        <title>A chromosome-level genome assembly of the Chinese tupelo Nyssa sinensis.</title>
        <authorList>
            <person name="Yang X."/>
            <person name="Kang M."/>
            <person name="Yang Y."/>
            <person name="Xiong H."/>
            <person name="Wang M."/>
            <person name="Zhang Z."/>
            <person name="Wang Z."/>
            <person name="Wu H."/>
            <person name="Ma T."/>
            <person name="Liu J."/>
            <person name="Xi Z."/>
        </authorList>
    </citation>
    <scope>NUCLEOTIDE SEQUENCE [LARGE SCALE GENOMIC DNA]</scope>
    <source>
        <strain evidence="2">J267</strain>
        <tissue evidence="2">Leaf</tissue>
    </source>
</reference>
<sequence>MASAFNHTSLAPSVANGLPLSIGVTPSMGFSGNYGINSISPSVIGSYGSQAILQVEKGIENVVFRTYHEERGRVVFQMGTSDVVRALSAAQVVCKDVAAVDINMVNPKSFSSGGAMAASLLTKLELIHDVFIILKRNMDTLRLTGKRRKVMR</sequence>
<name>A0A5J4ZTI9_9ASTE</name>
<accession>A0A5J4ZTI9</accession>
<keyword evidence="3" id="KW-1185">Reference proteome</keyword>
<proteinExistence type="predicted"/>
<evidence type="ECO:0000313" key="2">
    <source>
        <dbReference type="EMBL" id="KAA8521399.1"/>
    </source>
</evidence>
<protein>
    <recommendedName>
        <fullName evidence="1">DUS-like FMN-binding domain-containing protein</fullName>
    </recommendedName>
</protein>
<dbReference type="GO" id="GO:0005737">
    <property type="term" value="C:cytoplasm"/>
    <property type="evidence" value="ECO:0007669"/>
    <property type="project" value="TreeGrafter"/>
</dbReference>
<dbReference type="EMBL" id="CM018048">
    <property type="protein sequence ID" value="KAA8521399.1"/>
    <property type="molecule type" value="Genomic_DNA"/>
</dbReference>
<dbReference type="GO" id="GO:0017150">
    <property type="term" value="F:tRNA dihydrouridine synthase activity"/>
    <property type="evidence" value="ECO:0007669"/>
    <property type="project" value="TreeGrafter"/>
</dbReference>
<dbReference type="InterPro" id="IPR013785">
    <property type="entry name" value="Aldolase_TIM"/>
</dbReference>
<dbReference type="InterPro" id="IPR035587">
    <property type="entry name" value="DUS-like_FMN-bd"/>
</dbReference>
<evidence type="ECO:0000259" key="1">
    <source>
        <dbReference type="Pfam" id="PF01207"/>
    </source>
</evidence>
<dbReference type="Gene3D" id="3.20.20.70">
    <property type="entry name" value="Aldolase class I"/>
    <property type="match status" value="1"/>
</dbReference>
<gene>
    <name evidence="2" type="ORF">F0562_012039</name>
</gene>
<dbReference type="Pfam" id="PF01207">
    <property type="entry name" value="Dus"/>
    <property type="match status" value="1"/>
</dbReference>
<dbReference type="Proteomes" id="UP000325577">
    <property type="component" value="Linkage Group LG5"/>
</dbReference>
<evidence type="ECO:0000313" key="3">
    <source>
        <dbReference type="Proteomes" id="UP000325577"/>
    </source>
</evidence>
<organism evidence="2 3">
    <name type="scientific">Nyssa sinensis</name>
    <dbReference type="NCBI Taxonomy" id="561372"/>
    <lineage>
        <taxon>Eukaryota</taxon>
        <taxon>Viridiplantae</taxon>
        <taxon>Streptophyta</taxon>
        <taxon>Embryophyta</taxon>
        <taxon>Tracheophyta</taxon>
        <taxon>Spermatophyta</taxon>
        <taxon>Magnoliopsida</taxon>
        <taxon>eudicotyledons</taxon>
        <taxon>Gunneridae</taxon>
        <taxon>Pentapetalae</taxon>
        <taxon>asterids</taxon>
        <taxon>Cornales</taxon>
        <taxon>Nyssaceae</taxon>
        <taxon>Nyssa</taxon>
    </lineage>
</organism>
<dbReference type="AlphaFoldDB" id="A0A5J4ZTI9"/>
<dbReference type="PANTHER" id="PTHR45936:SF1">
    <property type="entry name" value="TRNA-DIHYDROURIDINE(20) SYNTHASE [NAD(P)+]-LIKE"/>
    <property type="match status" value="1"/>
</dbReference>
<dbReference type="OrthoDB" id="10262250at2759"/>
<feature type="domain" description="DUS-like FMN-binding" evidence="1">
    <location>
        <begin position="62"/>
        <end position="142"/>
    </location>
</feature>
<dbReference type="SUPFAM" id="SSF51395">
    <property type="entry name" value="FMN-linked oxidoreductases"/>
    <property type="match status" value="1"/>
</dbReference>
<dbReference type="InterPro" id="IPR052582">
    <property type="entry name" value="tRNA-DUS-like"/>
</dbReference>